<evidence type="ECO:0000256" key="6">
    <source>
        <dbReference type="ARBA" id="ARBA00023295"/>
    </source>
</evidence>
<dbReference type="OrthoDB" id="3591105at2759"/>
<keyword evidence="5" id="KW-0119">Carbohydrate metabolism</keyword>
<dbReference type="InterPro" id="IPR036962">
    <property type="entry name" value="Glyco_hydro_3_N_sf"/>
</dbReference>
<dbReference type="EC" id="3.2.1.21" evidence="3"/>
<evidence type="ECO:0000256" key="4">
    <source>
        <dbReference type="ARBA" id="ARBA00022801"/>
    </source>
</evidence>
<dbReference type="Gene3D" id="3.20.20.300">
    <property type="entry name" value="Glycoside hydrolase, family 3, N-terminal domain"/>
    <property type="match status" value="1"/>
</dbReference>
<dbReference type="Gene3D" id="2.60.40.10">
    <property type="entry name" value="Immunoglobulins"/>
    <property type="match status" value="2"/>
</dbReference>
<evidence type="ECO:0000256" key="3">
    <source>
        <dbReference type="ARBA" id="ARBA00012744"/>
    </source>
</evidence>
<organism evidence="8 9">
    <name type="scientific">Oidiodendron maius (strain Zn)</name>
    <dbReference type="NCBI Taxonomy" id="913774"/>
    <lineage>
        <taxon>Eukaryota</taxon>
        <taxon>Fungi</taxon>
        <taxon>Dikarya</taxon>
        <taxon>Ascomycota</taxon>
        <taxon>Pezizomycotina</taxon>
        <taxon>Leotiomycetes</taxon>
        <taxon>Leotiomycetes incertae sedis</taxon>
        <taxon>Myxotrichaceae</taxon>
        <taxon>Oidiodendron</taxon>
    </lineage>
</organism>
<dbReference type="InterPro" id="IPR036881">
    <property type="entry name" value="Glyco_hydro_3_C_sf"/>
</dbReference>
<reference evidence="9" key="2">
    <citation type="submission" date="2015-01" db="EMBL/GenBank/DDBJ databases">
        <title>Evolutionary Origins and Diversification of the Mycorrhizal Mutualists.</title>
        <authorList>
            <consortium name="DOE Joint Genome Institute"/>
            <consortium name="Mycorrhizal Genomics Consortium"/>
            <person name="Kohler A."/>
            <person name="Kuo A."/>
            <person name="Nagy L.G."/>
            <person name="Floudas D."/>
            <person name="Copeland A."/>
            <person name="Barry K.W."/>
            <person name="Cichocki N."/>
            <person name="Veneault-Fourrey C."/>
            <person name="LaButti K."/>
            <person name="Lindquist E.A."/>
            <person name="Lipzen A."/>
            <person name="Lundell T."/>
            <person name="Morin E."/>
            <person name="Murat C."/>
            <person name="Riley R."/>
            <person name="Ohm R."/>
            <person name="Sun H."/>
            <person name="Tunlid A."/>
            <person name="Henrissat B."/>
            <person name="Grigoriev I.V."/>
            <person name="Hibbett D.S."/>
            <person name="Martin F."/>
        </authorList>
    </citation>
    <scope>NUCLEOTIDE SEQUENCE [LARGE SCALE GENOMIC DNA]</scope>
    <source>
        <strain evidence="9">Zn</strain>
    </source>
</reference>
<dbReference type="PANTHER" id="PTHR42715">
    <property type="entry name" value="BETA-GLUCOSIDASE"/>
    <property type="match status" value="1"/>
</dbReference>
<dbReference type="EMBL" id="KN832874">
    <property type="protein sequence ID" value="KIN03291.1"/>
    <property type="molecule type" value="Genomic_DNA"/>
</dbReference>
<dbReference type="Gene3D" id="3.40.50.1700">
    <property type="entry name" value="Glycoside hydrolase family 3 C-terminal domain"/>
    <property type="match status" value="1"/>
</dbReference>
<dbReference type="SMART" id="SM01217">
    <property type="entry name" value="Fn3_like"/>
    <property type="match status" value="1"/>
</dbReference>
<dbReference type="Pfam" id="PF14310">
    <property type="entry name" value="Fn3-like"/>
    <property type="match status" value="1"/>
</dbReference>
<gene>
    <name evidence="8" type="ORF">OIDMADRAFT_27728</name>
</gene>
<evidence type="ECO:0000313" key="8">
    <source>
        <dbReference type="EMBL" id="KIN03291.1"/>
    </source>
</evidence>
<comment type="catalytic activity">
    <reaction evidence="1">
        <text>Hydrolysis of terminal, non-reducing beta-D-glucosyl residues with release of beta-D-glucose.</text>
        <dbReference type="EC" id="3.2.1.21"/>
    </reaction>
</comment>
<proteinExistence type="inferred from homology"/>
<evidence type="ECO:0000256" key="2">
    <source>
        <dbReference type="ARBA" id="ARBA00005336"/>
    </source>
</evidence>
<dbReference type="InterPro" id="IPR013783">
    <property type="entry name" value="Ig-like_fold"/>
</dbReference>
<comment type="similarity">
    <text evidence="2">Belongs to the glycosyl hydrolase 3 family.</text>
</comment>
<keyword evidence="6" id="KW-0326">Glycosidase</keyword>
<dbReference type="InterPro" id="IPR050288">
    <property type="entry name" value="Cellulose_deg_GH3"/>
</dbReference>
<dbReference type="InParanoid" id="A0A0C3H539"/>
<evidence type="ECO:0000256" key="5">
    <source>
        <dbReference type="ARBA" id="ARBA00023277"/>
    </source>
</evidence>
<dbReference type="HOGENOM" id="CLU_004542_0_0_1"/>
<dbReference type="PANTHER" id="PTHR42715:SF3">
    <property type="entry name" value="BETA-GLUCOSIDASE B-RELATED"/>
    <property type="match status" value="1"/>
</dbReference>
<reference evidence="8 9" key="1">
    <citation type="submission" date="2014-04" db="EMBL/GenBank/DDBJ databases">
        <authorList>
            <consortium name="DOE Joint Genome Institute"/>
            <person name="Kuo A."/>
            <person name="Martino E."/>
            <person name="Perotto S."/>
            <person name="Kohler A."/>
            <person name="Nagy L.G."/>
            <person name="Floudas D."/>
            <person name="Copeland A."/>
            <person name="Barry K.W."/>
            <person name="Cichocki N."/>
            <person name="Veneault-Fourrey C."/>
            <person name="LaButti K."/>
            <person name="Lindquist E.A."/>
            <person name="Lipzen A."/>
            <person name="Lundell T."/>
            <person name="Morin E."/>
            <person name="Murat C."/>
            <person name="Sun H."/>
            <person name="Tunlid A."/>
            <person name="Henrissat B."/>
            <person name="Grigoriev I.V."/>
            <person name="Hibbett D.S."/>
            <person name="Martin F."/>
            <person name="Nordberg H.P."/>
            <person name="Cantor M.N."/>
            <person name="Hua S.X."/>
        </authorList>
    </citation>
    <scope>NUCLEOTIDE SEQUENCE [LARGE SCALE GENOMIC DNA]</scope>
    <source>
        <strain evidence="8 9">Zn</strain>
    </source>
</reference>
<dbReference type="STRING" id="913774.A0A0C3H539"/>
<evidence type="ECO:0000256" key="1">
    <source>
        <dbReference type="ARBA" id="ARBA00000448"/>
    </source>
</evidence>
<dbReference type="InterPro" id="IPR002772">
    <property type="entry name" value="Glyco_hydro_3_C"/>
</dbReference>
<dbReference type="AlphaFoldDB" id="A0A0C3H539"/>
<dbReference type="Pfam" id="PF01915">
    <property type="entry name" value="Glyco_hydro_3_C"/>
    <property type="match status" value="1"/>
</dbReference>
<dbReference type="SUPFAM" id="SSF52279">
    <property type="entry name" value="Beta-D-glucan exohydrolase, C-terminal domain"/>
    <property type="match status" value="1"/>
</dbReference>
<keyword evidence="9" id="KW-1185">Reference proteome</keyword>
<sequence>MYRSYESEAADRKDLELPPGVNELIEKVMEANPRTAKDMPTLVHAWFGSQETGSSIADILFGRHNPTGRLSVTFPRRLEDTPAFISYSKGVREMYYSEGVFVGYRYYKKLQNNPLFYFSYGLSYTTFKYSNLRVLERIELGGQGEQSFEVSVDVANTGNRDSHEIVKVYISDVEYTALQPHKELKGFAEVLDKYTLSYWDKEAEKWHAERGSLKVIISRSADPRDEVLEREFELEKDIYWTGVAEFTTADIVPDNKYPGYHLADNISVYFGVHSTYSCG</sequence>
<keyword evidence="4" id="KW-0378">Hydrolase</keyword>
<name>A0A0C3H539_OIDMZ</name>
<dbReference type="Proteomes" id="UP000054321">
    <property type="component" value="Unassembled WGS sequence"/>
</dbReference>
<evidence type="ECO:0000259" key="7">
    <source>
        <dbReference type="SMART" id="SM01217"/>
    </source>
</evidence>
<protein>
    <recommendedName>
        <fullName evidence="3">beta-glucosidase</fullName>
        <ecNumber evidence="3">3.2.1.21</ecNumber>
    </recommendedName>
</protein>
<dbReference type="GO" id="GO:0008422">
    <property type="term" value="F:beta-glucosidase activity"/>
    <property type="evidence" value="ECO:0007669"/>
    <property type="project" value="UniProtKB-EC"/>
</dbReference>
<dbReference type="InterPro" id="IPR026891">
    <property type="entry name" value="Fn3-like"/>
</dbReference>
<accession>A0A0C3H539</accession>
<evidence type="ECO:0000313" key="9">
    <source>
        <dbReference type="Proteomes" id="UP000054321"/>
    </source>
</evidence>
<feature type="domain" description="Fibronectin type III-like" evidence="7">
    <location>
        <begin position="164"/>
        <end position="221"/>
    </location>
</feature>
<dbReference type="GO" id="GO:0009251">
    <property type="term" value="P:glucan catabolic process"/>
    <property type="evidence" value="ECO:0007669"/>
    <property type="project" value="TreeGrafter"/>
</dbReference>